<dbReference type="Pfam" id="PF12729">
    <property type="entry name" value="4HB_MCP_1"/>
    <property type="match status" value="1"/>
</dbReference>
<evidence type="ECO:0000256" key="4">
    <source>
        <dbReference type="ARBA" id="ARBA00023224"/>
    </source>
</evidence>
<dbReference type="InterPro" id="IPR003660">
    <property type="entry name" value="HAMP_dom"/>
</dbReference>
<protein>
    <submittedName>
        <fullName evidence="6">Methyl-accepting chemotaxis protein McpB</fullName>
    </submittedName>
</protein>
<accession>A0A0U5BLQ2</accession>
<evidence type="ECO:0000313" key="7">
    <source>
        <dbReference type="Proteomes" id="UP000217696"/>
    </source>
</evidence>
<dbReference type="GO" id="GO:0007165">
    <property type="term" value="P:signal transduction"/>
    <property type="evidence" value="ECO:0007669"/>
    <property type="project" value="UniProtKB-KW"/>
</dbReference>
<dbReference type="Gene3D" id="1.10.287.950">
    <property type="entry name" value="Methyl-accepting chemotaxis protein"/>
    <property type="match status" value="1"/>
</dbReference>
<dbReference type="CDD" id="cd19411">
    <property type="entry name" value="MCP2201-like_sensor"/>
    <property type="match status" value="1"/>
</dbReference>
<dbReference type="KEGG" id="asoc:CB4_03296"/>
<dbReference type="AlphaFoldDB" id="A0A0U5BLQ2"/>
<keyword evidence="2" id="KW-1003">Cell membrane</keyword>
<dbReference type="GO" id="GO:0004888">
    <property type="term" value="F:transmembrane signaling receptor activity"/>
    <property type="evidence" value="ECO:0007669"/>
    <property type="project" value="InterPro"/>
</dbReference>
<dbReference type="PANTHER" id="PTHR32089:SF112">
    <property type="entry name" value="LYSOZYME-LIKE PROTEIN-RELATED"/>
    <property type="match status" value="1"/>
</dbReference>
<dbReference type="CDD" id="cd11386">
    <property type="entry name" value="MCP_signal"/>
    <property type="match status" value="1"/>
</dbReference>
<evidence type="ECO:0000313" key="6">
    <source>
        <dbReference type="EMBL" id="BAU29118.1"/>
    </source>
</evidence>
<name>A0A0U5BLQ2_9BACL</name>
<dbReference type="PROSITE" id="PS50111">
    <property type="entry name" value="CHEMOTAXIS_TRANSDUC_2"/>
    <property type="match status" value="1"/>
</dbReference>
<dbReference type="FunFam" id="1.10.287.950:FF:000001">
    <property type="entry name" value="Methyl-accepting chemotaxis sensory transducer"/>
    <property type="match status" value="1"/>
</dbReference>
<dbReference type="EMBL" id="AP017312">
    <property type="protein sequence ID" value="BAU29118.1"/>
    <property type="molecule type" value="Genomic_DNA"/>
</dbReference>
<dbReference type="InterPro" id="IPR004090">
    <property type="entry name" value="Chemotax_Me-accpt_rcpt"/>
</dbReference>
<dbReference type="PRINTS" id="PR00260">
    <property type="entry name" value="CHEMTRNSDUCR"/>
</dbReference>
<sequence>MGWIQNMKVANKILTLIIVAALFLSGVGYIAYHYLTKLEQQGNEMYRDNLIPVRVLNDMRAHLRATEAVVYARMLTKDPVQEQKLVADFNDRVQKVDQDIKVFEGTNMTQEERNQWKELKDAIATYRQEREKALVLLDKGDKVGAYNAFNTYALPPLNKVNTVLINLAAYNDKLADNTSVQMTAGAKNATIMIFCLTIAAVVIAVLFGLFISRMIVRPVREMLDLALRAEKGDLTLQSTNQARDEIGLLSASFNSMMKGFAQIIKEINASSMNLSASSQQISASMQEIASGTQQQAGASEIMNEMMNQFVDAVNQVAKNAEQAAANSEQAVEMAQTGGKVIRSSIEAMGMIAQKVEELSDQSTAIGEIIEMIDEIAEQTNLLALNAAIEAARAGEAGKGFAVVADEVRKLAERSGKATKEIANLIQSIQKNTHESVAAVTFGNKQATQAGDSFEEIMEIIHQASTRVTEIAAASEQQAAQASEVLKAVENIAAVTEEASAGTEETASTANELSRMSEALNQLVTKFKV</sequence>
<dbReference type="PANTHER" id="PTHR32089">
    <property type="entry name" value="METHYL-ACCEPTING CHEMOTAXIS PROTEIN MCPB"/>
    <property type="match status" value="1"/>
</dbReference>
<evidence type="ECO:0000256" key="1">
    <source>
        <dbReference type="ARBA" id="ARBA00004236"/>
    </source>
</evidence>
<evidence type="ECO:0000256" key="5">
    <source>
        <dbReference type="ARBA" id="ARBA00029447"/>
    </source>
</evidence>
<dbReference type="Pfam" id="PF00672">
    <property type="entry name" value="HAMP"/>
    <property type="match status" value="1"/>
</dbReference>
<comment type="similarity">
    <text evidence="5">Belongs to the methyl-accepting chemotaxis (MCP) protein family.</text>
</comment>
<evidence type="ECO:0000256" key="3">
    <source>
        <dbReference type="ARBA" id="ARBA00023136"/>
    </source>
</evidence>
<dbReference type="SUPFAM" id="SSF58104">
    <property type="entry name" value="Methyl-accepting chemotaxis protein (MCP) signaling domain"/>
    <property type="match status" value="1"/>
</dbReference>
<dbReference type="Pfam" id="PF00015">
    <property type="entry name" value="MCPsignal"/>
    <property type="match status" value="1"/>
</dbReference>
<dbReference type="GO" id="GO:0006935">
    <property type="term" value="P:chemotaxis"/>
    <property type="evidence" value="ECO:0007669"/>
    <property type="project" value="InterPro"/>
</dbReference>
<evidence type="ECO:0000256" key="2">
    <source>
        <dbReference type="ARBA" id="ARBA00022475"/>
    </source>
</evidence>
<dbReference type="OrthoDB" id="358716at2"/>
<keyword evidence="7" id="KW-1185">Reference proteome</keyword>
<dbReference type="Proteomes" id="UP000217696">
    <property type="component" value="Chromosome"/>
</dbReference>
<dbReference type="InterPro" id="IPR047347">
    <property type="entry name" value="YvaQ-like_sensor"/>
</dbReference>
<dbReference type="InterPro" id="IPR024478">
    <property type="entry name" value="HlyB_4HB_MCP"/>
</dbReference>
<dbReference type="CDD" id="cd06225">
    <property type="entry name" value="HAMP"/>
    <property type="match status" value="1"/>
</dbReference>
<keyword evidence="3" id="KW-0472">Membrane</keyword>
<reference evidence="6 7" key="1">
    <citation type="submission" date="2015-12" db="EMBL/GenBank/DDBJ databases">
        <title>Genome sequence of Aneurinibacillus soli.</title>
        <authorList>
            <person name="Lee J.S."/>
            <person name="Lee K.C."/>
            <person name="Kim K.K."/>
            <person name="Lee B.W."/>
        </authorList>
    </citation>
    <scope>NUCLEOTIDE SEQUENCE [LARGE SCALE GENOMIC DNA]</scope>
    <source>
        <strain evidence="6 7">CB4</strain>
    </source>
</reference>
<proteinExistence type="inferred from homology"/>
<gene>
    <name evidence="6" type="primary">mcpB_15</name>
    <name evidence="6" type="ORF">CB4_03296</name>
</gene>
<comment type="subcellular location">
    <subcellularLocation>
        <location evidence="1">Cell membrane</location>
    </subcellularLocation>
</comment>
<dbReference type="RefSeq" id="WP_096466822.1">
    <property type="nucleotide sequence ID" value="NZ_AP017312.1"/>
</dbReference>
<dbReference type="SMART" id="SM00304">
    <property type="entry name" value="HAMP"/>
    <property type="match status" value="1"/>
</dbReference>
<dbReference type="PROSITE" id="PS50885">
    <property type="entry name" value="HAMP"/>
    <property type="match status" value="1"/>
</dbReference>
<dbReference type="SMART" id="SM00283">
    <property type="entry name" value="MA"/>
    <property type="match status" value="1"/>
</dbReference>
<dbReference type="GO" id="GO:0005886">
    <property type="term" value="C:plasma membrane"/>
    <property type="evidence" value="ECO:0007669"/>
    <property type="project" value="UniProtKB-SubCell"/>
</dbReference>
<organism evidence="6 7">
    <name type="scientific">Aneurinibacillus soli</name>
    <dbReference type="NCBI Taxonomy" id="1500254"/>
    <lineage>
        <taxon>Bacteria</taxon>
        <taxon>Bacillati</taxon>
        <taxon>Bacillota</taxon>
        <taxon>Bacilli</taxon>
        <taxon>Bacillales</taxon>
        <taxon>Paenibacillaceae</taxon>
        <taxon>Aneurinibacillus group</taxon>
        <taxon>Aneurinibacillus</taxon>
    </lineage>
</organism>
<keyword evidence="4" id="KW-0807">Transducer</keyword>
<dbReference type="InterPro" id="IPR004089">
    <property type="entry name" value="MCPsignal_dom"/>
</dbReference>